<dbReference type="InterPro" id="IPR016047">
    <property type="entry name" value="M23ase_b-sheet_dom"/>
</dbReference>
<dbReference type="RefSeq" id="WP_069608448.1">
    <property type="nucleotide sequence ID" value="NZ_CP015217.1"/>
</dbReference>
<sequence>MRNRILILIFLSFPLISLFSETSDFKGECKPKEWICVLTKNENQKIEFYIQNKTPSADYPFTVYFNFSSLDNFESDVPLPLRIVSRGSNEPLKILSLQPIDVQKERSYSSSIYVRAGDFNASKTKNVIYHLPFESSARVGQGYNGKFTHFGQFPYALDFSLPEGSSVLAAREGLVIAVQDKFTAGGTTPFFKDKANYVQILHKDGSIAEYAHLKHKGVLVQIGQIVKAGERIGFSGNTGFSSAPHLHFHVLKPTEDFQNLETFPTSFETDEGIVEELKDGVVYWNPSNSLPAGKLFFEEDFKICSELSKNKLSECDEKFNPQKRPIIALDIRKPGKRDLKVEVCNPDSVCKRVDWILQPEWKVSIWYFDWSILPIISGKYKIQVINDIEILKTWVIER</sequence>
<keyword evidence="1" id="KW-0732">Signal</keyword>
<dbReference type="KEGG" id="laj:A0128_16180"/>
<dbReference type="Proteomes" id="UP000094197">
    <property type="component" value="Chromosome 1"/>
</dbReference>
<dbReference type="InterPro" id="IPR011055">
    <property type="entry name" value="Dup_hybrid_motif"/>
</dbReference>
<dbReference type="CDD" id="cd12797">
    <property type="entry name" value="M23_peptidase"/>
    <property type="match status" value="1"/>
</dbReference>
<feature type="chain" id="PRO_5009100418" evidence="1">
    <location>
        <begin position="20"/>
        <end position="398"/>
    </location>
</feature>
<dbReference type="SUPFAM" id="SSF51261">
    <property type="entry name" value="Duplicated hybrid motif"/>
    <property type="match status" value="1"/>
</dbReference>
<dbReference type="AlphaFoldDB" id="A0A1D7V091"/>
<keyword evidence="4" id="KW-1185">Reference proteome</keyword>
<protein>
    <submittedName>
        <fullName evidence="3">Peptidase M23</fullName>
    </submittedName>
</protein>
<dbReference type="Pfam" id="PF01551">
    <property type="entry name" value="Peptidase_M23"/>
    <property type="match status" value="1"/>
</dbReference>
<organism evidence="3 4">
    <name type="scientific">Leptospira tipperaryensis</name>
    <dbReference type="NCBI Taxonomy" id="2564040"/>
    <lineage>
        <taxon>Bacteria</taxon>
        <taxon>Pseudomonadati</taxon>
        <taxon>Spirochaetota</taxon>
        <taxon>Spirochaetia</taxon>
        <taxon>Leptospirales</taxon>
        <taxon>Leptospiraceae</taxon>
        <taxon>Leptospira</taxon>
    </lineage>
</organism>
<dbReference type="OrthoDB" id="9809488at2"/>
<dbReference type="GO" id="GO:0004222">
    <property type="term" value="F:metalloendopeptidase activity"/>
    <property type="evidence" value="ECO:0007669"/>
    <property type="project" value="TreeGrafter"/>
</dbReference>
<gene>
    <name evidence="3" type="ORF">A0128_16180</name>
</gene>
<accession>A0A1D7V091</accession>
<dbReference type="Gene3D" id="2.70.70.10">
    <property type="entry name" value="Glucose Permease (Domain IIA)"/>
    <property type="match status" value="1"/>
</dbReference>
<feature type="signal peptide" evidence="1">
    <location>
        <begin position="1"/>
        <end position="19"/>
    </location>
</feature>
<dbReference type="PANTHER" id="PTHR21666">
    <property type="entry name" value="PEPTIDASE-RELATED"/>
    <property type="match status" value="1"/>
</dbReference>
<dbReference type="EMBL" id="CP015217">
    <property type="protein sequence ID" value="AOP35243.1"/>
    <property type="molecule type" value="Genomic_DNA"/>
</dbReference>
<evidence type="ECO:0000313" key="3">
    <source>
        <dbReference type="EMBL" id="AOP35243.1"/>
    </source>
</evidence>
<proteinExistence type="predicted"/>
<evidence type="ECO:0000256" key="1">
    <source>
        <dbReference type="SAM" id="SignalP"/>
    </source>
</evidence>
<reference evidence="3 4" key="1">
    <citation type="submission" date="2016-04" db="EMBL/GenBank/DDBJ databases">
        <title>Complete genome seqeunce of Leptospira alstonii serovar Room22.</title>
        <authorList>
            <person name="Nally J.E."/>
            <person name="Bayles D.O."/>
            <person name="Hurley D."/>
            <person name="Fanning S."/>
            <person name="McMahon B.J."/>
            <person name="Arent Z."/>
        </authorList>
    </citation>
    <scope>NUCLEOTIDE SEQUENCE [LARGE SCALE GENOMIC DNA]</scope>
    <source>
        <strain evidence="3 4">GWTS #1</strain>
    </source>
</reference>
<dbReference type="PANTHER" id="PTHR21666:SF270">
    <property type="entry name" value="MUREIN HYDROLASE ACTIVATOR ENVC"/>
    <property type="match status" value="1"/>
</dbReference>
<evidence type="ECO:0000259" key="2">
    <source>
        <dbReference type="Pfam" id="PF01551"/>
    </source>
</evidence>
<name>A0A1D7V091_9LEPT</name>
<evidence type="ECO:0000313" key="4">
    <source>
        <dbReference type="Proteomes" id="UP000094197"/>
    </source>
</evidence>
<dbReference type="InterPro" id="IPR050570">
    <property type="entry name" value="Cell_wall_metabolism_enzyme"/>
</dbReference>
<feature type="domain" description="M23ase beta-sheet core" evidence="2">
    <location>
        <begin position="155"/>
        <end position="252"/>
    </location>
</feature>